<protein>
    <recommendedName>
        <fullName evidence="1">Cyclic nucleotide-binding domain-containing protein</fullName>
    </recommendedName>
</protein>
<proteinExistence type="predicted"/>
<dbReference type="CDD" id="cd00038">
    <property type="entry name" value="CAP_ED"/>
    <property type="match status" value="1"/>
</dbReference>
<dbReference type="AlphaFoldDB" id="E8N2W0"/>
<dbReference type="InterPro" id="IPR014710">
    <property type="entry name" value="RmlC-like_jellyroll"/>
</dbReference>
<dbReference type="STRING" id="926569.ANT_30840"/>
<sequence>MYICHYNSSPAFIKISSMFRQEYAHLAIFEGLNPQQIQALSPFLEEVRYPSGTVIFQQGNFADALCIVLEGEVQIRYKPYDGPSLVVARISPGGVCGWSAALGRDVYTSSAVANTEVVAYRLKRACLQTLCERNPELGRVWLERLASVIAERLRNTHVSILEMLTASMDLQPSSQGCQNQEE</sequence>
<dbReference type="GO" id="GO:0005829">
    <property type="term" value="C:cytosol"/>
    <property type="evidence" value="ECO:0007669"/>
    <property type="project" value="TreeGrafter"/>
</dbReference>
<reference evidence="2 3" key="1">
    <citation type="submission" date="2010-12" db="EMBL/GenBank/DDBJ databases">
        <title>Whole genome sequence of Anaerolinea thermophila UNI-1.</title>
        <authorList>
            <person name="Narita-Yamada S."/>
            <person name="Kishi E."/>
            <person name="Watanabe Y."/>
            <person name="Takasaki K."/>
            <person name="Ankai A."/>
            <person name="Oguchi A."/>
            <person name="Fukui S."/>
            <person name="Takahashi M."/>
            <person name="Yashiro I."/>
            <person name="Hosoyama A."/>
            <person name="Sekiguchi Y."/>
            <person name="Hanada S."/>
            <person name="Fujita N."/>
        </authorList>
    </citation>
    <scope>NUCLEOTIDE SEQUENCE [LARGE SCALE GENOMIC DNA]</scope>
    <source>
        <strain evidence="3">DSM 14523 / JCM 11388 / NBRC 100420 / UNI-1</strain>
    </source>
</reference>
<gene>
    <name evidence="2" type="ordered locus">ANT_30840</name>
</gene>
<dbReference type="PANTHER" id="PTHR24567">
    <property type="entry name" value="CRP FAMILY TRANSCRIPTIONAL REGULATORY PROTEIN"/>
    <property type="match status" value="1"/>
</dbReference>
<accession>E8N2W0</accession>
<dbReference type="SUPFAM" id="SSF51206">
    <property type="entry name" value="cAMP-binding domain-like"/>
    <property type="match status" value="1"/>
</dbReference>
<evidence type="ECO:0000313" key="2">
    <source>
        <dbReference type="EMBL" id="BAJ65110.1"/>
    </source>
</evidence>
<dbReference type="Gene3D" id="2.60.120.10">
    <property type="entry name" value="Jelly Rolls"/>
    <property type="match status" value="1"/>
</dbReference>
<evidence type="ECO:0000313" key="3">
    <source>
        <dbReference type="Proteomes" id="UP000008922"/>
    </source>
</evidence>
<organism evidence="2 3">
    <name type="scientific">Anaerolinea thermophila (strain DSM 14523 / JCM 11388 / NBRC 100420 / UNI-1)</name>
    <dbReference type="NCBI Taxonomy" id="926569"/>
    <lineage>
        <taxon>Bacteria</taxon>
        <taxon>Bacillati</taxon>
        <taxon>Chloroflexota</taxon>
        <taxon>Anaerolineae</taxon>
        <taxon>Anaerolineales</taxon>
        <taxon>Anaerolineaceae</taxon>
        <taxon>Anaerolinea</taxon>
    </lineage>
</organism>
<feature type="domain" description="Cyclic nucleotide-binding" evidence="1">
    <location>
        <begin position="28"/>
        <end position="148"/>
    </location>
</feature>
<dbReference type="Proteomes" id="UP000008922">
    <property type="component" value="Chromosome"/>
</dbReference>
<dbReference type="SMART" id="SM00100">
    <property type="entry name" value="cNMP"/>
    <property type="match status" value="1"/>
</dbReference>
<dbReference type="KEGG" id="atm:ANT_30840"/>
<dbReference type="InParanoid" id="E8N2W0"/>
<dbReference type="PANTHER" id="PTHR24567:SF26">
    <property type="entry name" value="REGULATORY PROTEIN YEIL"/>
    <property type="match status" value="1"/>
</dbReference>
<dbReference type="InterPro" id="IPR000595">
    <property type="entry name" value="cNMP-bd_dom"/>
</dbReference>
<dbReference type="HOGENOM" id="CLU_1479174_0_0_0"/>
<dbReference type="OrthoDB" id="163303at2"/>
<dbReference type="InterPro" id="IPR050397">
    <property type="entry name" value="Env_Response_Regulators"/>
</dbReference>
<dbReference type="PROSITE" id="PS50042">
    <property type="entry name" value="CNMP_BINDING_3"/>
    <property type="match status" value="1"/>
</dbReference>
<dbReference type="Pfam" id="PF00027">
    <property type="entry name" value="cNMP_binding"/>
    <property type="match status" value="1"/>
</dbReference>
<dbReference type="EMBL" id="AP012029">
    <property type="protein sequence ID" value="BAJ65110.1"/>
    <property type="molecule type" value="Genomic_DNA"/>
</dbReference>
<dbReference type="InterPro" id="IPR018490">
    <property type="entry name" value="cNMP-bd_dom_sf"/>
</dbReference>
<dbReference type="GO" id="GO:0003700">
    <property type="term" value="F:DNA-binding transcription factor activity"/>
    <property type="evidence" value="ECO:0007669"/>
    <property type="project" value="TreeGrafter"/>
</dbReference>
<keyword evidence="3" id="KW-1185">Reference proteome</keyword>
<evidence type="ECO:0000259" key="1">
    <source>
        <dbReference type="PROSITE" id="PS50042"/>
    </source>
</evidence>
<dbReference type="eggNOG" id="COG0664">
    <property type="taxonomic scope" value="Bacteria"/>
</dbReference>
<name>E8N2W0_ANATU</name>